<dbReference type="OrthoDB" id="428346at2759"/>
<proteinExistence type="predicted"/>
<dbReference type="InterPro" id="IPR004951">
    <property type="entry name" value="DUF268_CAE_spp"/>
</dbReference>
<gene>
    <name evidence="2" type="ORF">MGAL_10B048782</name>
</gene>
<organism evidence="2 3">
    <name type="scientific">Mytilus galloprovincialis</name>
    <name type="common">Mediterranean mussel</name>
    <dbReference type="NCBI Taxonomy" id="29158"/>
    <lineage>
        <taxon>Eukaryota</taxon>
        <taxon>Metazoa</taxon>
        <taxon>Spiralia</taxon>
        <taxon>Lophotrochozoa</taxon>
        <taxon>Mollusca</taxon>
        <taxon>Bivalvia</taxon>
        <taxon>Autobranchia</taxon>
        <taxon>Pteriomorphia</taxon>
        <taxon>Mytilida</taxon>
        <taxon>Mytiloidea</taxon>
        <taxon>Mytilidae</taxon>
        <taxon>Mytilinae</taxon>
        <taxon>Mytilus</taxon>
    </lineage>
</organism>
<dbReference type="EMBL" id="UYJE01002658">
    <property type="protein sequence ID" value="VDI12627.1"/>
    <property type="molecule type" value="Genomic_DNA"/>
</dbReference>
<evidence type="ECO:0000313" key="2">
    <source>
        <dbReference type="EMBL" id="VDI12627.1"/>
    </source>
</evidence>
<sequence>MELKKRYIGAISFFLIIAWIWIPNNIKQSFSHKIKIGFNTFGNRQKAIKVLLHVPPATPLEIIRSDCGQLCNTSRKGSPGPYFHHINADIDCHAIFRNKYVDRGHGLPRAPKSIPKNLMAEYTMNNRIPVAYWYFDSQYLGKKAKSPVWSEKGIENLIVSARQGRLQGNYGSGDTNALRDAMKHAPGIVGGRVMVIGSENPWVEACVLEAGAREVLTLEYGSISSQHPKVKTIVPFDFRMRYLNNTLGTFDAIVTFSSIEHSGLGRYGDALNPWGDIIAIARAWCVTKPGGSLTIGVQYDYDNEILRFNAGRWYGKIRYPYLTTNWKQLYRGKGEQRVHVFKK</sequence>
<keyword evidence="1" id="KW-0812">Transmembrane</keyword>
<evidence type="ECO:0008006" key="4">
    <source>
        <dbReference type="Google" id="ProtNLM"/>
    </source>
</evidence>
<comment type="caution">
    <text evidence="2">The sequence shown here is derived from an EMBL/GenBank/DDBJ whole genome shotgun (WGS) entry which is preliminary data.</text>
</comment>
<keyword evidence="3" id="KW-1185">Reference proteome</keyword>
<reference evidence="2" key="1">
    <citation type="submission" date="2018-11" db="EMBL/GenBank/DDBJ databases">
        <authorList>
            <person name="Alioto T."/>
            <person name="Alioto T."/>
        </authorList>
    </citation>
    <scope>NUCLEOTIDE SEQUENCE</scope>
</reference>
<keyword evidence="1" id="KW-0472">Membrane</keyword>
<dbReference type="AlphaFoldDB" id="A0A8B6D1U7"/>
<keyword evidence="1" id="KW-1133">Transmembrane helix</keyword>
<evidence type="ECO:0000256" key="1">
    <source>
        <dbReference type="SAM" id="Phobius"/>
    </source>
</evidence>
<accession>A0A8B6D1U7</accession>
<feature type="transmembrane region" description="Helical" evidence="1">
    <location>
        <begin position="7"/>
        <end position="22"/>
    </location>
</feature>
<dbReference type="Proteomes" id="UP000596742">
    <property type="component" value="Unassembled WGS sequence"/>
</dbReference>
<name>A0A8B6D1U7_MYTGA</name>
<dbReference type="Pfam" id="PF03269">
    <property type="entry name" value="DUF268"/>
    <property type="match status" value="1"/>
</dbReference>
<evidence type="ECO:0000313" key="3">
    <source>
        <dbReference type="Proteomes" id="UP000596742"/>
    </source>
</evidence>
<protein>
    <recommendedName>
        <fullName evidence="4">DUF268 domain-containing protein</fullName>
    </recommendedName>
</protein>